<dbReference type="RefSeq" id="WP_168722789.1">
    <property type="nucleotide sequence ID" value="NZ_JAAXPN010000014.1"/>
</dbReference>
<dbReference type="AlphaFoldDB" id="A0A7X6N6L6"/>
<organism evidence="1 2">
    <name type="scientific">Periweissella fabalis</name>
    <dbReference type="NCBI Taxonomy" id="1070421"/>
    <lineage>
        <taxon>Bacteria</taxon>
        <taxon>Bacillati</taxon>
        <taxon>Bacillota</taxon>
        <taxon>Bacilli</taxon>
        <taxon>Lactobacillales</taxon>
        <taxon>Lactobacillaceae</taxon>
        <taxon>Periweissella</taxon>
    </lineage>
</organism>
<protein>
    <submittedName>
        <fullName evidence="1">Uncharacterized protein</fullName>
    </submittedName>
</protein>
<sequence length="121" mass="13389">MFYRGDFNRIDNVSFRGLDSDIEATNTEGLIVNNTTHVNSGNAITAENVSNSNFTNNVMIDAIKLNAQELVEFNSINGKPEDLTKVNEILSKTSCLTSIKKEIKAAFPEIVAKFFLGLIQM</sequence>
<comment type="caution">
    <text evidence="1">The sequence shown here is derived from an EMBL/GenBank/DDBJ whole genome shotgun (WGS) entry which is preliminary data.</text>
</comment>
<accession>A0A7X6N6L6</accession>
<keyword evidence="2" id="KW-1185">Reference proteome</keyword>
<evidence type="ECO:0000313" key="2">
    <source>
        <dbReference type="Proteomes" id="UP000549765"/>
    </source>
</evidence>
<dbReference type="EMBL" id="JAAXPN010000014">
    <property type="protein sequence ID" value="NKZ24998.1"/>
    <property type="molecule type" value="Genomic_DNA"/>
</dbReference>
<dbReference type="Proteomes" id="UP000549765">
    <property type="component" value="Unassembled WGS sequence"/>
</dbReference>
<reference evidence="1 2" key="1">
    <citation type="submission" date="2020-04" db="EMBL/GenBank/DDBJ databases">
        <title>MicrobeNet Type strains.</title>
        <authorList>
            <person name="Nicholson A.C."/>
        </authorList>
    </citation>
    <scope>NUCLEOTIDE SEQUENCE [LARGE SCALE GENOMIC DNA]</scope>
    <source>
        <strain evidence="1 2">CCUG 61472</strain>
    </source>
</reference>
<name>A0A7X6N6L6_9LACO</name>
<proteinExistence type="predicted"/>
<gene>
    <name evidence="1" type="ORF">HF964_09405</name>
</gene>
<evidence type="ECO:0000313" key="1">
    <source>
        <dbReference type="EMBL" id="NKZ24998.1"/>
    </source>
</evidence>